<name>A0A367YWB4_9ACTN</name>
<reference evidence="2 3" key="1">
    <citation type="submission" date="2018-07" db="EMBL/GenBank/DDBJ databases">
        <title>Desertimonas flava gen. nov. sp. nov.</title>
        <authorList>
            <person name="Liu S."/>
        </authorList>
    </citation>
    <scope>NUCLEOTIDE SEQUENCE [LARGE SCALE GENOMIC DNA]</scope>
    <source>
        <strain evidence="2 3">16Sb5-5</strain>
    </source>
</reference>
<dbReference type="AlphaFoldDB" id="A0A367YWB4"/>
<feature type="region of interest" description="Disordered" evidence="1">
    <location>
        <begin position="1"/>
        <end position="29"/>
    </location>
</feature>
<proteinExistence type="predicted"/>
<evidence type="ECO:0000313" key="3">
    <source>
        <dbReference type="Proteomes" id="UP000252770"/>
    </source>
</evidence>
<comment type="caution">
    <text evidence="2">The sequence shown here is derived from an EMBL/GenBank/DDBJ whole genome shotgun (WGS) entry which is preliminary data.</text>
</comment>
<feature type="compositionally biased region" description="Basic and acidic residues" evidence="1">
    <location>
        <begin position="1"/>
        <end position="11"/>
    </location>
</feature>
<evidence type="ECO:0000313" key="2">
    <source>
        <dbReference type="EMBL" id="RCK70027.1"/>
    </source>
</evidence>
<dbReference type="Proteomes" id="UP000252770">
    <property type="component" value="Unassembled WGS sequence"/>
</dbReference>
<accession>A0A367YWB4</accession>
<organism evidence="2 3">
    <name type="scientific">Desertihabitans brevis</name>
    <dbReference type="NCBI Taxonomy" id="2268447"/>
    <lineage>
        <taxon>Bacteria</taxon>
        <taxon>Bacillati</taxon>
        <taxon>Actinomycetota</taxon>
        <taxon>Actinomycetes</taxon>
        <taxon>Propionibacteriales</taxon>
        <taxon>Propionibacteriaceae</taxon>
        <taxon>Desertihabitans</taxon>
    </lineage>
</organism>
<dbReference type="PANTHER" id="PTHR38479">
    <property type="entry name" value="LMO0824 PROTEIN"/>
    <property type="match status" value="1"/>
</dbReference>
<dbReference type="EMBL" id="QOUI01000004">
    <property type="protein sequence ID" value="RCK70027.1"/>
    <property type="molecule type" value="Genomic_DNA"/>
</dbReference>
<protein>
    <recommendedName>
        <fullName evidence="4">Winged helix DNA-binding domain-containing protein</fullName>
    </recommendedName>
</protein>
<dbReference type="InterPro" id="IPR009351">
    <property type="entry name" value="AlkZ-like"/>
</dbReference>
<evidence type="ECO:0000256" key="1">
    <source>
        <dbReference type="SAM" id="MobiDB-lite"/>
    </source>
</evidence>
<keyword evidence="3" id="KW-1185">Reference proteome</keyword>
<gene>
    <name evidence="2" type="ORF">DT076_08490</name>
</gene>
<evidence type="ECO:0008006" key="4">
    <source>
        <dbReference type="Google" id="ProtNLM"/>
    </source>
</evidence>
<dbReference type="PANTHER" id="PTHR38479:SF2">
    <property type="entry name" value="WINGED HELIX DNA-BINDING DOMAIN-CONTAINING PROTEIN"/>
    <property type="match status" value="1"/>
</dbReference>
<dbReference type="Pfam" id="PF06224">
    <property type="entry name" value="AlkZ-like"/>
    <property type="match status" value="1"/>
</dbReference>
<sequence length="441" mass="48168">MPSRQDHRECGRPVAPAGSGATGRPHSRALTGAVRAGRVLVGDVRAWQPAAVATRPYTWEQLRRLTLGRQFGRLRGRGAAQVAATLHGAGPVQAQTARSVFLGVAARLPGVGHAAITDAYEQLAVVRGSTLRGTVHAATPQQHVLLDRATRVGLRPMWERILRLQRVALEDVWADLEEFAETSWRTPAELRMRLRTFLTERGETTGDLVDGPGRYLAVSHGALIRRPLRGGWEGQGAPGYRTARSALAEHRPDLDDELHRLRARPEPEALAELVLLHLRCHGPATSEDVAWWSGLHSRTVAAAVEHLGDRVAARPGPAGLTFLDVGDGTPRGRDDVGTRLLPEFDALLCGYQPRTRTRFVTADQHAVLWNQANGLLRAPLLHEGRIAGHWRADGTGRRRRFSVTVFPEAPSPTTDELETAVRDAATAMGWTPTDVELTRAT</sequence>